<dbReference type="OrthoDB" id="247337at2157"/>
<dbReference type="STRING" id="797209.GCA_000376445_00280"/>
<dbReference type="RefSeq" id="WP_007978684.1">
    <property type="nucleotide sequence ID" value="NZ_AEMG01000006.1"/>
</dbReference>
<keyword evidence="5" id="KW-1185">Reference proteome</keyword>
<evidence type="ECO:0000313" key="5">
    <source>
        <dbReference type="Proteomes" id="UP000184203"/>
    </source>
</evidence>
<feature type="transmembrane region" description="Helical" evidence="1">
    <location>
        <begin position="57"/>
        <end position="75"/>
    </location>
</feature>
<protein>
    <submittedName>
        <fullName evidence="2">Uncharacterized protein</fullName>
    </submittedName>
</protein>
<reference evidence="2 4" key="1">
    <citation type="journal article" date="2014" name="ISME J.">
        <title>Trehalose/2-sulfotrehalose biosynthesis and glycine-betaine uptake are widely spread mechanisms for osmoadaptation in the Halobacteriales.</title>
        <authorList>
            <person name="Youssef N.H."/>
            <person name="Savage-Ashlock K.N."/>
            <person name="McCully A.L."/>
            <person name="Luedtke B."/>
            <person name="Shaw E.I."/>
            <person name="Hoff W.D."/>
            <person name="Elshahed M.S."/>
        </authorList>
    </citation>
    <scope>NUCLEOTIDE SEQUENCE [LARGE SCALE GENOMIC DNA]</scope>
    <source>
        <strain evidence="2 4">DX253</strain>
    </source>
</reference>
<dbReference type="PATRIC" id="fig|797209.4.peg.1594"/>
<dbReference type="eggNOG" id="ENOG502N64S">
    <property type="taxonomic scope" value="Archaea"/>
</dbReference>
<accession>E7QS27</accession>
<dbReference type="Proteomes" id="UP000003751">
    <property type="component" value="Unassembled WGS sequence"/>
</dbReference>
<proteinExistence type="predicted"/>
<dbReference type="Proteomes" id="UP000184203">
    <property type="component" value="Unassembled WGS sequence"/>
</dbReference>
<evidence type="ECO:0000313" key="3">
    <source>
        <dbReference type="EMBL" id="SHK12363.1"/>
    </source>
</evidence>
<evidence type="ECO:0000256" key="1">
    <source>
        <dbReference type="SAM" id="Phobius"/>
    </source>
</evidence>
<dbReference type="AlphaFoldDB" id="E7QS27"/>
<gene>
    <name evidence="3" type="ORF">SAMN05444342_0660</name>
    <name evidence="2" type="ORF">ZOD2009_07999</name>
</gene>
<keyword evidence="1" id="KW-0472">Membrane</keyword>
<evidence type="ECO:0000313" key="4">
    <source>
        <dbReference type="Proteomes" id="UP000003751"/>
    </source>
</evidence>
<dbReference type="EMBL" id="FRAN01000001">
    <property type="protein sequence ID" value="SHK12363.1"/>
    <property type="molecule type" value="Genomic_DNA"/>
</dbReference>
<dbReference type="EMBL" id="AEMG01000006">
    <property type="protein sequence ID" value="EFW92796.1"/>
    <property type="molecule type" value="Genomic_DNA"/>
</dbReference>
<keyword evidence="1" id="KW-1133">Transmembrane helix</keyword>
<sequence length="83" mass="9045">MALKTSVPKSLRGPIGLLSIIVALLGAVIGYIFLLFGLSLYFKLVPQMNDTMTQSESLVVIVTGIVVFAVGYAGWRGFHYFAY</sequence>
<organism evidence="2 4">
    <name type="scientific">Haladaptatus paucihalophilus DX253</name>
    <dbReference type="NCBI Taxonomy" id="797209"/>
    <lineage>
        <taxon>Archaea</taxon>
        <taxon>Methanobacteriati</taxon>
        <taxon>Methanobacteriota</taxon>
        <taxon>Stenosarchaea group</taxon>
        <taxon>Halobacteria</taxon>
        <taxon>Halobacteriales</taxon>
        <taxon>Haladaptataceae</taxon>
        <taxon>Haladaptatus</taxon>
    </lineage>
</organism>
<reference evidence="5" key="2">
    <citation type="submission" date="2016-11" db="EMBL/GenBank/DDBJ databases">
        <authorList>
            <person name="Varghese N."/>
            <person name="Submissions S."/>
        </authorList>
    </citation>
    <scope>NUCLEOTIDE SEQUENCE [LARGE SCALE GENOMIC DNA]</scope>
    <source>
        <strain evidence="5">DX253</strain>
    </source>
</reference>
<feature type="transmembrane region" description="Helical" evidence="1">
    <location>
        <begin position="20"/>
        <end position="45"/>
    </location>
</feature>
<reference evidence="3" key="3">
    <citation type="submission" date="2016-11" db="EMBL/GenBank/DDBJ databases">
        <authorList>
            <person name="Jaros S."/>
            <person name="Januszkiewicz K."/>
            <person name="Wedrychowicz H."/>
        </authorList>
    </citation>
    <scope>NUCLEOTIDE SEQUENCE [LARGE SCALE GENOMIC DNA]</scope>
    <source>
        <strain evidence="3">DX253</strain>
    </source>
</reference>
<evidence type="ECO:0000313" key="2">
    <source>
        <dbReference type="EMBL" id="EFW92796.1"/>
    </source>
</evidence>
<keyword evidence="1" id="KW-0812">Transmembrane</keyword>
<name>E7QS27_HALPU</name>